<name>A0A5C4LN49_9HYPH</name>
<evidence type="ECO:0000313" key="1">
    <source>
        <dbReference type="EMBL" id="TNC14871.1"/>
    </source>
</evidence>
<dbReference type="RefSeq" id="WP_139034412.1">
    <property type="nucleotide sequence ID" value="NZ_VDDA01000002.1"/>
</dbReference>
<proteinExistence type="predicted"/>
<keyword evidence="2" id="KW-1185">Reference proteome</keyword>
<dbReference type="Proteomes" id="UP000305267">
    <property type="component" value="Unassembled WGS sequence"/>
</dbReference>
<accession>A0A5C4LN49</accession>
<gene>
    <name evidence="1" type="ORF">FF100_04645</name>
</gene>
<dbReference type="AlphaFoldDB" id="A0A5C4LN49"/>
<organism evidence="1 2">
    <name type="scientific">Methylobacterium terricola</name>
    <dbReference type="NCBI Taxonomy" id="2583531"/>
    <lineage>
        <taxon>Bacteria</taxon>
        <taxon>Pseudomonadati</taxon>
        <taxon>Pseudomonadota</taxon>
        <taxon>Alphaproteobacteria</taxon>
        <taxon>Hyphomicrobiales</taxon>
        <taxon>Methylobacteriaceae</taxon>
        <taxon>Methylobacterium</taxon>
    </lineage>
</organism>
<dbReference type="EMBL" id="VDDA01000002">
    <property type="protein sequence ID" value="TNC14871.1"/>
    <property type="molecule type" value="Genomic_DNA"/>
</dbReference>
<reference evidence="1 2" key="1">
    <citation type="submission" date="2019-06" db="EMBL/GenBank/DDBJ databases">
        <title>Genome of Methylobacterium sp. 17Sr1-39.</title>
        <authorList>
            <person name="Seo T."/>
        </authorList>
    </citation>
    <scope>NUCLEOTIDE SEQUENCE [LARGE SCALE GENOMIC DNA]</scope>
    <source>
        <strain evidence="1 2">17Sr1-39</strain>
    </source>
</reference>
<evidence type="ECO:0000313" key="2">
    <source>
        <dbReference type="Proteomes" id="UP000305267"/>
    </source>
</evidence>
<protein>
    <submittedName>
        <fullName evidence="1">Uncharacterized protein</fullName>
    </submittedName>
</protein>
<sequence length="254" mass="27683">MGDHFSKRQGGAISEADLCSSFVAAATKHRRDEPQWVAYPETAGFDILLVRASDGVQVGIEAKLALNPRVVAQVLPPRMSWYGDHEGPDYRAVLVPAGKCNSDVRAICDALGITVIEHHGGPGEGYYDKWARGPEFSPALPVESYWRHDMQLWHEWLPQKRCALPDYVPDVAAGVPAPVSLTAWKVKAIKLLILAGERPVTRADFKHLQLSPTSWLCPGGWLDRRSSNAGSPPAAPDELRANRGGQAEVGACFS</sequence>
<comment type="caution">
    <text evidence="1">The sequence shown here is derived from an EMBL/GenBank/DDBJ whole genome shotgun (WGS) entry which is preliminary data.</text>
</comment>
<dbReference type="OrthoDB" id="6042854at2"/>